<dbReference type="CDD" id="cd02440">
    <property type="entry name" value="AdoMet_MTases"/>
    <property type="match status" value="1"/>
</dbReference>
<dbReference type="InterPro" id="IPR029063">
    <property type="entry name" value="SAM-dependent_MTases_sf"/>
</dbReference>
<dbReference type="EMBL" id="SPNV01000013">
    <property type="protein sequence ID" value="KAF5865921.1"/>
    <property type="molecule type" value="Genomic_DNA"/>
</dbReference>
<dbReference type="GO" id="GO:0031177">
    <property type="term" value="F:phosphopantetheine binding"/>
    <property type="evidence" value="ECO:0007669"/>
    <property type="project" value="InterPro"/>
</dbReference>
<sequence>MTPPADVSFEEDFIRQDILAKISRILFDLTGTSPAQITPATTLTELAVDSLTTIELRRRFNDVIQVSLPMGIDNGHCTLGDLAAVAQQPSEKVQTKGQRLNGLGVLDHSSGPVSPVSASSSSFINVSTQGLPCGSVTRLIRIVAQQLNISDSTTTETELRHLGLDSLVAIDLESDLRQAFGLDLNLMNQPPTFSISNLIDCILLSQGRRPWGASNQETSPPGALLETLSWFAYIRQTYRQFAPDVWLRGFQHHGALLPIVPHVSRHWKVVGHCHHILAEYGLIQQAEYGWVRTSKPVDRTSSTTMHQAILNDFPAYRSEHQVLKCTGSRLADCFSAKADALQVLFRNEKSHELLEEPLSILELGAGTGGATKYVLEQLISHGIDFDYTLTDISSALGAWARQRFGHYKQLRFTDLDIEKSPPGEHVNSYDIIISSNCIHATKDLATSCRNIFSLLRPNGMLCLSELTRDIF</sequence>
<evidence type="ECO:0000256" key="1">
    <source>
        <dbReference type="ARBA" id="ARBA00022450"/>
    </source>
</evidence>
<dbReference type="PANTHER" id="PTHR45681:SF6">
    <property type="entry name" value="POLYKETIDE SYNTHASE 37"/>
    <property type="match status" value="1"/>
</dbReference>
<comment type="caution">
    <text evidence="6">The sequence shown here is derived from an EMBL/GenBank/DDBJ whole genome shotgun (WGS) entry which is preliminary data.</text>
</comment>
<dbReference type="InterPro" id="IPR020806">
    <property type="entry name" value="PKS_PP-bd"/>
</dbReference>
<dbReference type="SMART" id="SM00823">
    <property type="entry name" value="PKS_PP"/>
    <property type="match status" value="2"/>
</dbReference>
<dbReference type="InterPro" id="IPR050444">
    <property type="entry name" value="Polyketide_Synthase"/>
</dbReference>
<dbReference type="InterPro" id="IPR009081">
    <property type="entry name" value="PP-bd_ACP"/>
</dbReference>
<keyword evidence="4" id="KW-0511">Multifunctional enzyme</keyword>
<accession>A0A8H6EAZ1</accession>
<keyword evidence="3" id="KW-0808">Transferase</keyword>
<keyword evidence="7" id="KW-1185">Reference proteome</keyword>
<gene>
    <name evidence="6" type="ORF">ETB97_001497</name>
</gene>
<keyword evidence="2" id="KW-0597">Phosphoprotein</keyword>
<dbReference type="GO" id="GO:0044550">
    <property type="term" value="P:secondary metabolite biosynthetic process"/>
    <property type="evidence" value="ECO:0007669"/>
    <property type="project" value="UniProtKB-ARBA"/>
</dbReference>
<feature type="domain" description="Carrier" evidence="5">
    <location>
        <begin position="13"/>
        <end position="90"/>
    </location>
</feature>
<dbReference type="Gene3D" id="1.10.1200.10">
    <property type="entry name" value="ACP-like"/>
    <property type="match status" value="2"/>
</dbReference>
<feature type="domain" description="Carrier" evidence="5">
    <location>
        <begin position="130"/>
        <end position="206"/>
    </location>
</feature>
<dbReference type="InterPro" id="IPR013217">
    <property type="entry name" value="Methyltransf_12"/>
</dbReference>
<dbReference type="InterPro" id="IPR036736">
    <property type="entry name" value="ACP-like_sf"/>
</dbReference>
<dbReference type="PROSITE" id="PS50075">
    <property type="entry name" value="CARRIER"/>
    <property type="match status" value="2"/>
</dbReference>
<dbReference type="SUPFAM" id="SSF47336">
    <property type="entry name" value="ACP-like"/>
    <property type="match status" value="2"/>
</dbReference>
<evidence type="ECO:0000256" key="4">
    <source>
        <dbReference type="ARBA" id="ARBA00023268"/>
    </source>
</evidence>
<dbReference type="Gene3D" id="3.40.50.150">
    <property type="entry name" value="Vaccinia Virus protein VP39"/>
    <property type="match status" value="1"/>
</dbReference>
<dbReference type="Pfam" id="PF08242">
    <property type="entry name" value="Methyltransf_12"/>
    <property type="match status" value="1"/>
</dbReference>
<keyword evidence="1" id="KW-0596">Phosphopantetheine</keyword>
<evidence type="ECO:0000259" key="5">
    <source>
        <dbReference type="PROSITE" id="PS50075"/>
    </source>
</evidence>
<organism evidence="6 7">
    <name type="scientific">Petromyces alliaceus</name>
    <name type="common">Aspergillus alliaceus</name>
    <dbReference type="NCBI Taxonomy" id="209559"/>
    <lineage>
        <taxon>Eukaryota</taxon>
        <taxon>Fungi</taxon>
        <taxon>Dikarya</taxon>
        <taxon>Ascomycota</taxon>
        <taxon>Pezizomycotina</taxon>
        <taxon>Eurotiomycetes</taxon>
        <taxon>Eurotiomycetidae</taxon>
        <taxon>Eurotiales</taxon>
        <taxon>Aspergillaceae</taxon>
        <taxon>Aspergillus</taxon>
        <taxon>Aspergillus subgen. Circumdati</taxon>
    </lineage>
</organism>
<name>A0A8H6EAZ1_PETAA</name>
<evidence type="ECO:0000313" key="7">
    <source>
        <dbReference type="Proteomes" id="UP000541154"/>
    </source>
</evidence>
<dbReference type="GO" id="GO:0016740">
    <property type="term" value="F:transferase activity"/>
    <property type="evidence" value="ECO:0007669"/>
    <property type="project" value="UniProtKB-KW"/>
</dbReference>
<dbReference type="AlphaFoldDB" id="A0A8H6EAZ1"/>
<evidence type="ECO:0000256" key="3">
    <source>
        <dbReference type="ARBA" id="ARBA00022679"/>
    </source>
</evidence>
<evidence type="ECO:0000313" key="6">
    <source>
        <dbReference type="EMBL" id="KAF5865921.1"/>
    </source>
</evidence>
<evidence type="ECO:0000256" key="2">
    <source>
        <dbReference type="ARBA" id="ARBA00022553"/>
    </source>
</evidence>
<dbReference type="Proteomes" id="UP000541154">
    <property type="component" value="Unassembled WGS sequence"/>
</dbReference>
<protein>
    <recommendedName>
        <fullName evidence="5">Carrier domain-containing protein</fullName>
    </recommendedName>
</protein>
<dbReference type="SUPFAM" id="SSF53335">
    <property type="entry name" value="S-adenosyl-L-methionine-dependent methyltransferases"/>
    <property type="match status" value="1"/>
</dbReference>
<proteinExistence type="predicted"/>
<reference evidence="6 7" key="1">
    <citation type="submission" date="2019-04" db="EMBL/GenBank/DDBJ databases">
        <title>Aspergillus burnettii sp. nov., novel species from soil in southeast Queensland.</title>
        <authorList>
            <person name="Gilchrist C.L.M."/>
            <person name="Pitt J.I."/>
            <person name="Lange L."/>
            <person name="Lacey H.J."/>
            <person name="Vuong D."/>
            <person name="Midgley D.J."/>
            <person name="Greenfield P."/>
            <person name="Bradbury M."/>
            <person name="Lacey E."/>
            <person name="Busk P.K."/>
            <person name="Pilgaard B."/>
            <person name="Chooi Y.H."/>
            <person name="Piggott A.M."/>
        </authorList>
    </citation>
    <scope>NUCLEOTIDE SEQUENCE [LARGE SCALE GENOMIC DNA]</scope>
    <source>
        <strain evidence="6 7">FRR 5400</strain>
    </source>
</reference>
<dbReference type="Pfam" id="PF00550">
    <property type="entry name" value="PP-binding"/>
    <property type="match status" value="2"/>
</dbReference>
<dbReference type="PANTHER" id="PTHR45681">
    <property type="entry name" value="POLYKETIDE SYNTHASE 44-RELATED"/>
    <property type="match status" value="1"/>
</dbReference>